<accession>A0AA35RHW0</accession>
<dbReference type="SMART" id="SM00450">
    <property type="entry name" value="RHOD"/>
    <property type="match status" value="1"/>
</dbReference>
<dbReference type="GO" id="GO:0008146">
    <property type="term" value="F:sulfotransferase activity"/>
    <property type="evidence" value="ECO:0007669"/>
    <property type="project" value="TreeGrafter"/>
</dbReference>
<comment type="similarity">
    <text evidence="1">Belongs to the HesA/MoeB/ThiF family.</text>
</comment>
<dbReference type="GO" id="GO:0008641">
    <property type="term" value="F:ubiquitin-like modifier activating enzyme activity"/>
    <property type="evidence" value="ECO:0007669"/>
    <property type="project" value="InterPro"/>
</dbReference>
<dbReference type="PANTHER" id="PTHR10953">
    <property type="entry name" value="UBIQUITIN-ACTIVATING ENZYME E1"/>
    <property type="match status" value="1"/>
</dbReference>
<dbReference type="EMBL" id="CASHTH010001125">
    <property type="protein sequence ID" value="CAI8011804.1"/>
    <property type="molecule type" value="Genomic_DNA"/>
</dbReference>
<dbReference type="GO" id="GO:0004792">
    <property type="term" value="F:thiosulfate-cyanide sulfurtransferase activity"/>
    <property type="evidence" value="ECO:0007669"/>
    <property type="project" value="TreeGrafter"/>
</dbReference>
<evidence type="ECO:0000256" key="2">
    <source>
        <dbReference type="ARBA" id="ARBA00023150"/>
    </source>
</evidence>
<keyword evidence="5" id="KW-1185">Reference proteome</keyword>
<dbReference type="FunFam" id="3.40.50.720:FF:000080">
    <property type="entry name" value="Thiazole biosynthesis adenylyltransferase ThiF"/>
    <property type="match status" value="1"/>
</dbReference>
<dbReference type="GO" id="GO:0005829">
    <property type="term" value="C:cytosol"/>
    <property type="evidence" value="ECO:0007669"/>
    <property type="project" value="TreeGrafter"/>
</dbReference>
<evidence type="ECO:0000259" key="3">
    <source>
        <dbReference type="PROSITE" id="PS50206"/>
    </source>
</evidence>
<dbReference type="PROSITE" id="PS50206">
    <property type="entry name" value="RHODANESE_3"/>
    <property type="match status" value="1"/>
</dbReference>
<dbReference type="Gene3D" id="3.40.250.10">
    <property type="entry name" value="Rhodanese-like domain"/>
    <property type="match status" value="1"/>
</dbReference>
<dbReference type="Pfam" id="PF00581">
    <property type="entry name" value="Rhodanese"/>
    <property type="match status" value="1"/>
</dbReference>
<reference evidence="4" key="1">
    <citation type="submission" date="2023-03" db="EMBL/GenBank/DDBJ databases">
        <authorList>
            <person name="Steffen K."/>
            <person name="Cardenas P."/>
        </authorList>
    </citation>
    <scope>NUCLEOTIDE SEQUENCE</scope>
</reference>
<evidence type="ECO:0000256" key="1">
    <source>
        <dbReference type="ARBA" id="ARBA00009919"/>
    </source>
</evidence>
<evidence type="ECO:0000313" key="5">
    <source>
        <dbReference type="Proteomes" id="UP001174909"/>
    </source>
</evidence>
<dbReference type="GO" id="GO:0006777">
    <property type="term" value="P:Mo-molybdopterin cofactor biosynthetic process"/>
    <property type="evidence" value="ECO:0007669"/>
    <property type="project" value="UniProtKB-KW"/>
</dbReference>
<dbReference type="InterPro" id="IPR000594">
    <property type="entry name" value="ThiF_NAD_FAD-bd"/>
</dbReference>
<gene>
    <name evidence="4" type="ORF">GBAR_LOCUS7568</name>
</gene>
<dbReference type="Gene3D" id="3.40.50.720">
    <property type="entry name" value="NAD(P)-binding Rossmann-like Domain"/>
    <property type="match status" value="1"/>
</dbReference>
<dbReference type="CDD" id="cd00757">
    <property type="entry name" value="ThiF_MoeB_HesA_family"/>
    <property type="match status" value="1"/>
</dbReference>
<dbReference type="InterPro" id="IPR001763">
    <property type="entry name" value="Rhodanese-like_dom"/>
</dbReference>
<dbReference type="Pfam" id="PF00899">
    <property type="entry name" value="ThiF"/>
    <property type="match status" value="1"/>
</dbReference>
<dbReference type="SUPFAM" id="SSF69572">
    <property type="entry name" value="Activating enzymes of the ubiquitin-like proteins"/>
    <property type="match status" value="1"/>
</dbReference>
<dbReference type="InterPro" id="IPR036873">
    <property type="entry name" value="Rhodanese-like_dom_sf"/>
</dbReference>
<dbReference type="GO" id="GO:0016779">
    <property type="term" value="F:nucleotidyltransferase activity"/>
    <property type="evidence" value="ECO:0007669"/>
    <property type="project" value="UniProtKB-KW"/>
</dbReference>
<proteinExistence type="inferred from homology"/>
<dbReference type="Proteomes" id="UP001174909">
    <property type="component" value="Unassembled WGS sequence"/>
</dbReference>
<protein>
    <submittedName>
        <fullName evidence="4">Adenylyltransferase and sulfurtransferase MOCS3</fullName>
    </submittedName>
</protein>
<evidence type="ECO:0000313" key="4">
    <source>
        <dbReference type="EMBL" id="CAI8011804.1"/>
    </source>
</evidence>
<keyword evidence="2" id="KW-0501">Molybdenum cofactor biosynthesis</keyword>
<keyword evidence="4" id="KW-0548">Nucleotidyltransferase</keyword>
<sequence length="308" mass="34081">MKSYRQIVEEAKTEIPEVTVAEVKTEQDKESDFVLLDVRDEDEFRAGYIPNAVHVTRGMLEFSVENHIPDRDQKIVVYCAAGLRSLLAAKSLREMGYTDTVSLAGGYRDWTAADLPTIQDKPMTHDQLDRYSRHFMLTEVGERGQAKLLNSKVLMVGAGGLGSPAGVYLGAAGVGHLGIIDSDVVELSNLQRQILHRTESVGTPKVQSATTTIKSLNPDIDITPYNLRLTADNVEEIFSEYDLIVDGCDNFATRYLVNDAAVLMNKPIVHGSIFQFEGQVSLFKPHDGPCYRCLFPTPPPSRHGAQLK</sequence>
<dbReference type="InterPro" id="IPR035985">
    <property type="entry name" value="Ubiquitin-activating_enz"/>
</dbReference>
<dbReference type="SUPFAM" id="SSF52821">
    <property type="entry name" value="Rhodanese/Cell cycle control phosphatase"/>
    <property type="match status" value="1"/>
</dbReference>
<dbReference type="AlphaFoldDB" id="A0AA35RHW0"/>
<keyword evidence="4" id="KW-0808">Transferase</keyword>
<name>A0AA35RHW0_GEOBA</name>
<dbReference type="InterPro" id="IPR045886">
    <property type="entry name" value="ThiF/MoeB/HesA"/>
</dbReference>
<organism evidence="4 5">
    <name type="scientific">Geodia barretti</name>
    <name type="common">Barrett's horny sponge</name>
    <dbReference type="NCBI Taxonomy" id="519541"/>
    <lineage>
        <taxon>Eukaryota</taxon>
        <taxon>Metazoa</taxon>
        <taxon>Porifera</taxon>
        <taxon>Demospongiae</taxon>
        <taxon>Heteroscleromorpha</taxon>
        <taxon>Tetractinellida</taxon>
        <taxon>Astrophorina</taxon>
        <taxon>Geodiidae</taxon>
        <taxon>Geodia</taxon>
    </lineage>
</organism>
<dbReference type="PANTHER" id="PTHR10953:SF102">
    <property type="entry name" value="ADENYLYLTRANSFERASE AND SULFURTRANSFERASE MOCS3"/>
    <property type="match status" value="1"/>
</dbReference>
<comment type="caution">
    <text evidence="4">The sequence shown here is derived from an EMBL/GenBank/DDBJ whole genome shotgun (WGS) entry which is preliminary data.</text>
</comment>
<feature type="domain" description="Rhodanese" evidence="3">
    <location>
        <begin position="29"/>
        <end position="119"/>
    </location>
</feature>